<proteinExistence type="predicted"/>
<feature type="compositionally biased region" description="Polar residues" evidence="1">
    <location>
        <begin position="29"/>
        <end position="43"/>
    </location>
</feature>
<feature type="region of interest" description="Disordered" evidence="1">
    <location>
        <begin position="95"/>
        <end position="133"/>
    </location>
</feature>
<feature type="chain" id="PRO_5020881925" evidence="2">
    <location>
        <begin position="27"/>
        <end position="212"/>
    </location>
</feature>
<name>A0A4R3NBS5_9GAMM</name>
<gene>
    <name evidence="3" type="ORF">EDC34_101583</name>
</gene>
<dbReference type="AlphaFoldDB" id="A0A4R3NBS5"/>
<feature type="region of interest" description="Disordered" evidence="1">
    <location>
        <begin position="60"/>
        <end position="82"/>
    </location>
</feature>
<reference evidence="3 4" key="1">
    <citation type="submission" date="2019-03" db="EMBL/GenBank/DDBJ databases">
        <title>Genomic Encyclopedia of Type Strains, Phase IV (KMG-IV): sequencing the most valuable type-strain genomes for metagenomic binning, comparative biology and taxonomic classification.</title>
        <authorList>
            <person name="Goeker M."/>
        </authorList>
    </citation>
    <scope>NUCLEOTIDE SEQUENCE [LARGE SCALE GENOMIC DNA]</scope>
    <source>
        <strain evidence="3 4">DSM 13605</strain>
    </source>
</reference>
<dbReference type="Gene3D" id="2.40.30.10">
    <property type="entry name" value="Translation factors"/>
    <property type="match status" value="1"/>
</dbReference>
<evidence type="ECO:0000313" key="4">
    <source>
        <dbReference type="Proteomes" id="UP000295414"/>
    </source>
</evidence>
<dbReference type="Proteomes" id="UP000295414">
    <property type="component" value="Unassembled WGS sequence"/>
</dbReference>
<evidence type="ECO:0000256" key="1">
    <source>
        <dbReference type="SAM" id="MobiDB-lite"/>
    </source>
</evidence>
<keyword evidence="2" id="KW-0732">Signal</keyword>
<feature type="region of interest" description="Disordered" evidence="1">
    <location>
        <begin position="29"/>
        <end position="48"/>
    </location>
</feature>
<dbReference type="RefSeq" id="WP_132982840.1">
    <property type="nucleotide sequence ID" value="NZ_MSZW01000046.1"/>
</dbReference>
<evidence type="ECO:0000313" key="3">
    <source>
        <dbReference type="EMBL" id="TCT26254.1"/>
    </source>
</evidence>
<feature type="region of interest" description="Disordered" evidence="1">
    <location>
        <begin position="173"/>
        <end position="212"/>
    </location>
</feature>
<accession>A0A4R3NBS5</accession>
<sequence>MDLLARRHYLPFSVLLGLASLAPAQAHPSSVGQEQAAQATPASPISARHQKQWLPSNFRLQQSTPGASGNAAGTMGPASRQPAPVDAIAAGAKLTKADAARRKNSASVGLGDHRDADSQATRMQTPAPAPADAAQLRGIEKKDIRRGMVIAKPGSITPHTREADANRPCPPLCGEQIAPGMATDPLTGKQTAPAQPLKTKHDTVKNSISNIR</sequence>
<comment type="caution">
    <text evidence="3">The sequence shown here is derived from an EMBL/GenBank/DDBJ whole genome shotgun (WGS) entry which is preliminary data.</text>
</comment>
<evidence type="ECO:0000256" key="2">
    <source>
        <dbReference type="SAM" id="SignalP"/>
    </source>
</evidence>
<protein>
    <submittedName>
        <fullName evidence="3">Uncharacterized protein</fullName>
    </submittedName>
</protein>
<feature type="signal peptide" evidence="2">
    <location>
        <begin position="1"/>
        <end position="26"/>
    </location>
</feature>
<keyword evidence="4" id="KW-1185">Reference proteome</keyword>
<organism evidence="3 4">
    <name type="scientific">Thermomonas haemolytica</name>
    <dbReference type="NCBI Taxonomy" id="141949"/>
    <lineage>
        <taxon>Bacteria</taxon>
        <taxon>Pseudomonadati</taxon>
        <taxon>Pseudomonadota</taxon>
        <taxon>Gammaproteobacteria</taxon>
        <taxon>Lysobacterales</taxon>
        <taxon>Lysobacteraceae</taxon>
        <taxon>Thermomonas</taxon>
    </lineage>
</organism>
<dbReference type="EMBL" id="SMAP01000001">
    <property type="protein sequence ID" value="TCT26254.1"/>
    <property type="molecule type" value="Genomic_DNA"/>
</dbReference>